<accession>A0ABY6F317</accession>
<dbReference type="Pfam" id="PF12833">
    <property type="entry name" value="HTH_18"/>
    <property type="match status" value="1"/>
</dbReference>
<dbReference type="InterPro" id="IPR050204">
    <property type="entry name" value="AraC_XylS_family_regulators"/>
</dbReference>
<organism evidence="5 6">
    <name type="scientific">Moraxella nasicaprae</name>
    <dbReference type="NCBI Taxonomy" id="2904122"/>
    <lineage>
        <taxon>Bacteria</taxon>
        <taxon>Pseudomonadati</taxon>
        <taxon>Pseudomonadota</taxon>
        <taxon>Gammaproteobacteria</taxon>
        <taxon>Moraxellales</taxon>
        <taxon>Moraxellaceae</taxon>
        <taxon>Moraxella</taxon>
    </lineage>
</organism>
<dbReference type="PANTHER" id="PTHR46796:SF13">
    <property type="entry name" value="HTH-TYPE TRANSCRIPTIONAL ACTIVATOR RHAS"/>
    <property type="match status" value="1"/>
</dbReference>
<dbReference type="Pfam" id="PF12852">
    <property type="entry name" value="Cupin_6"/>
    <property type="match status" value="1"/>
</dbReference>
<keyword evidence="1" id="KW-0805">Transcription regulation</keyword>
<evidence type="ECO:0000256" key="3">
    <source>
        <dbReference type="ARBA" id="ARBA00023163"/>
    </source>
</evidence>
<dbReference type="InterPro" id="IPR020449">
    <property type="entry name" value="Tscrpt_reg_AraC-type_HTH"/>
</dbReference>
<keyword evidence="3" id="KW-0804">Transcription</keyword>
<dbReference type="PROSITE" id="PS01124">
    <property type="entry name" value="HTH_ARAC_FAMILY_2"/>
    <property type="match status" value="1"/>
</dbReference>
<dbReference type="InterPro" id="IPR032783">
    <property type="entry name" value="AraC_lig"/>
</dbReference>
<keyword evidence="2" id="KW-0238">DNA-binding</keyword>
<dbReference type="RefSeq" id="WP_263075950.1">
    <property type="nucleotide sequence ID" value="NZ_CP089977.1"/>
</dbReference>
<keyword evidence="6" id="KW-1185">Reference proteome</keyword>
<evidence type="ECO:0000256" key="1">
    <source>
        <dbReference type="ARBA" id="ARBA00023015"/>
    </source>
</evidence>
<dbReference type="PRINTS" id="PR00032">
    <property type="entry name" value="HTHARAC"/>
</dbReference>
<feature type="domain" description="HTH araC/xylS-type" evidence="4">
    <location>
        <begin position="198"/>
        <end position="296"/>
    </location>
</feature>
<dbReference type="Gene3D" id="1.10.10.60">
    <property type="entry name" value="Homeodomain-like"/>
    <property type="match status" value="2"/>
</dbReference>
<dbReference type="EMBL" id="CP089977">
    <property type="protein sequence ID" value="UXZ04467.1"/>
    <property type="molecule type" value="Genomic_DNA"/>
</dbReference>
<dbReference type="InterPro" id="IPR018060">
    <property type="entry name" value="HTH_AraC"/>
</dbReference>
<evidence type="ECO:0000313" key="6">
    <source>
        <dbReference type="Proteomes" id="UP001063782"/>
    </source>
</evidence>
<dbReference type="SUPFAM" id="SSF51182">
    <property type="entry name" value="RmlC-like cupins"/>
    <property type="match status" value="1"/>
</dbReference>
<name>A0ABY6F317_9GAMM</name>
<dbReference type="Proteomes" id="UP001063782">
    <property type="component" value="Chromosome"/>
</dbReference>
<dbReference type="InterPro" id="IPR011051">
    <property type="entry name" value="RmlC_Cupin_sf"/>
</dbReference>
<dbReference type="PROSITE" id="PS00041">
    <property type="entry name" value="HTH_ARAC_FAMILY_1"/>
    <property type="match status" value="1"/>
</dbReference>
<dbReference type="PANTHER" id="PTHR46796">
    <property type="entry name" value="HTH-TYPE TRANSCRIPTIONAL ACTIVATOR RHAS-RELATED"/>
    <property type="match status" value="1"/>
</dbReference>
<dbReference type="InterPro" id="IPR009057">
    <property type="entry name" value="Homeodomain-like_sf"/>
</dbReference>
<dbReference type="InterPro" id="IPR018062">
    <property type="entry name" value="HTH_AraC-typ_CS"/>
</dbReference>
<dbReference type="SMART" id="SM00342">
    <property type="entry name" value="HTH_ARAC"/>
    <property type="match status" value="1"/>
</dbReference>
<evidence type="ECO:0000259" key="4">
    <source>
        <dbReference type="PROSITE" id="PS01124"/>
    </source>
</evidence>
<evidence type="ECO:0000256" key="2">
    <source>
        <dbReference type="ARBA" id="ARBA00023125"/>
    </source>
</evidence>
<proteinExistence type="predicted"/>
<evidence type="ECO:0000313" key="5">
    <source>
        <dbReference type="EMBL" id="UXZ04467.1"/>
    </source>
</evidence>
<sequence length="302" mass="34259">MDILDKLLNFAQITGGVNIKCQLHGNWQLDNTAQDAQAVAHIVTKGMAKLTHGDETWLLNEGDIALFPRTPTHCLYSHTEQPPSTNTQKFSNQGGFVINQIGDSDHDCELFCLHFHYDRHAELMYSLPEMLILHIEQSPLSTLIDLLKHEANQPSLASVSVVNALSIVFLTMMLRQYLTDKNAQVLGTLKGYQEPRLQPLINAIMQHPEQDWRIEQMSDFAHLSRSQLIRLFHQHLQATPHAFVHKIRLQKAAMLLAQSNDSVLSIALSTGFLSETHFGKAFKSYYQITPSQYRNKKPPNLD</sequence>
<dbReference type="SUPFAM" id="SSF46689">
    <property type="entry name" value="Homeodomain-like"/>
    <property type="match status" value="2"/>
</dbReference>
<gene>
    <name evidence="5" type="ORF">LU297_07710</name>
</gene>
<reference evidence="5" key="1">
    <citation type="submission" date="2021-12" db="EMBL/GenBank/DDBJ databases">
        <title>taxonomy of Moraxella sp. ZY201224.</title>
        <authorList>
            <person name="Li F."/>
        </authorList>
    </citation>
    <scope>NUCLEOTIDE SEQUENCE</scope>
    <source>
        <strain evidence="5">ZY201224</strain>
    </source>
</reference>
<protein>
    <submittedName>
        <fullName evidence="5">Cupin domain-containing protein</fullName>
    </submittedName>
</protein>